<dbReference type="SUPFAM" id="SSF81301">
    <property type="entry name" value="Nucleotidyltransferase"/>
    <property type="match status" value="1"/>
</dbReference>
<feature type="domain" description="Polymerase beta nucleotidyltransferase" evidence="1">
    <location>
        <begin position="13"/>
        <end position="109"/>
    </location>
</feature>
<evidence type="ECO:0000313" key="2">
    <source>
        <dbReference type="EMBL" id="MCM1992530.1"/>
    </source>
</evidence>
<evidence type="ECO:0000259" key="1">
    <source>
        <dbReference type="Pfam" id="PF18765"/>
    </source>
</evidence>
<dbReference type="Proteomes" id="UP001056429">
    <property type="component" value="Unassembled WGS sequence"/>
</dbReference>
<comment type="caution">
    <text evidence="2">The sequence shown here is derived from an EMBL/GenBank/DDBJ whole genome shotgun (WGS) entry which is preliminary data.</text>
</comment>
<dbReference type="RefSeq" id="WP_250861693.1">
    <property type="nucleotide sequence ID" value="NZ_JAGSOJ010000006.1"/>
</dbReference>
<reference evidence="2" key="2">
    <citation type="submission" date="2021-04" db="EMBL/GenBank/DDBJ databases">
        <authorList>
            <person name="Dong X."/>
        </authorList>
    </citation>
    <scope>NUCLEOTIDE SEQUENCE</scope>
    <source>
        <strain evidence="2">ZWT</strain>
    </source>
</reference>
<dbReference type="InterPro" id="IPR041633">
    <property type="entry name" value="Polbeta"/>
</dbReference>
<sequence length="297" mass="35344">MYKNIRNYQKAYNKVIEKLQKNENILAVMVFGSMVTGDLWEESDIDYFAITNSKKNVIEDIHSKEQGIDIHVRFMSKKKFFDLYEKKLEGVFIHRLMCTSKLVFSKDTEITGKYDLCRFIPLEYRGMWNMVFIGRLIKNLKECRKYLKKDNISTSFTIMVKCIEEYSKLYLSMNEYSISKNAVTIATNLNDTLYKLVKDLYVLEEDKKEILKTLIEYLNSEITKNLRDVCYTLVKFLKEYKMPINSYELSNKEPFCEYNMNLPEILDKLSELQIIKQTERDYEVDGITVFKEKVYCI</sequence>
<dbReference type="AlphaFoldDB" id="A0A9J6P6Q5"/>
<protein>
    <submittedName>
        <fullName evidence="2">Nucleotidyltransferase domain-containing protein</fullName>
    </submittedName>
</protein>
<dbReference type="CDD" id="cd05403">
    <property type="entry name" value="NT_KNTase_like"/>
    <property type="match status" value="1"/>
</dbReference>
<accession>A0A9J6P6Q5</accession>
<keyword evidence="3" id="KW-1185">Reference proteome</keyword>
<dbReference type="Pfam" id="PF18765">
    <property type="entry name" value="Polbeta"/>
    <property type="match status" value="1"/>
</dbReference>
<dbReference type="InterPro" id="IPR043519">
    <property type="entry name" value="NT_sf"/>
</dbReference>
<dbReference type="Gene3D" id="1.20.120.330">
    <property type="entry name" value="Nucleotidyltransferases domain 2"/>
    <property type="match status" value="1"/>
</dbReference>
<dbReference type="EMBL" id="JAGSOJ010000006">
    <property type="protein sequence ID" value="MCM1992530.1"/>
    <property type="molecule type" value="Genomic_DNA"/>
</dbReference>
<evidence type="ECO:0000313" key="3">
    <source>
        <dbReference type="Proteomes" id="UP001056429"/>
    </source>
</evidence>
<dbReference type="Gene3D" id="3.30.460.10">
    <property type="entry name" value="Beta Polymerase, domain 2"/>
    <property type="match status" value="1"/>
</dbReference>
<reference evidence="2" key="1">
    <citation type="journal article" date="2021" name="mSystems">
        <title>Bacteria and Archaea Synergistically Convert Glycine Betaine to Biogenic Methane in the Formosa Cold Seep of the South China Sea.</title>
        <authorList>
            <person name="Li L."/>
            <person name="Zhang W."/>
            <person name="Zhang S."/>
            <person name="Song L."/>
            <person name="Sun Q."/>
            <person name="Zhang H."/>
            <person name="Xiang H."/>
            <person name="Dong X."/>
        </authorList>
    </citation>
    <scope>NUCLEOTIDE SEQUENCE</scope>
    <source>
        <strain evidence="2">ZWT</strain>
    </source>
</reference>
<organism evidence="2 3">
    <name type="scientific">Oceanirhabdus seepicola</name>
    <dbReference type="NCBI Taxonomy" id="2828781"/>
    <lineage>
        <taxon>Bacteria</taxon>
        <taxon>Bacillati</taxon>
        <taxon>Bacillota</taxon>
        <taxon>Clostridia</taxon>
        <taxon>Eubacteriales</taxon>
        <taxon>Clostridiaceae</taxon>
        <taxon>Oceanirhabdus</taxon>
    </lineage>
</organism>
<proteinExistence type="predicted"/>
<name>A0A9J6P6Q5_9CLOT</name>
<gene>
    <name evidence="2" type="ORF">KDK92_22680</name>
</gene>